<dbReference type="EMBL" id="CP000816">
    <property type="protein sequence ID" value="ABU82353.1"/>
    <property type="molecule type" value="Genomic_DNA"/>
</dbReference>
<keyword evidence="3" id="KW-0175">Coiled coil</keyword>
<evidence type="ECO:0000313" key="5">
    <source>
        <dbReference type="Proteomes" id="UP000000262"/>
    </source>
</evidence>
<keyword evidence="1" id="KW-0143">Chaperone</keyword>
<dbReference type="Pfam" id="PF02996">
    <property type="entry name" value="Prefoldin"/>
    <property type="match status" value="1"/>
</dbReference>
<evidence type="ECO:0000256" key="2">
    <source>
        <dbReference type="NCBIfam" id="TIGR00293"/>
    </source>
</evidence>
<dbReference type="GO" id="GO:0006457">
    <property type="term" value="P:protein folding"/>
    <property type="evidence" value="ECO:0007669"/>
    <property type="project" value="UniProtKB-UniRule"/>
</dbReference>
<dbReference type="NCBIfam" id="TIGR00293">
    <property type="entry name" value="prefoldin subunit alpha"/>
    <property type="match status" value="1"/>
</dbReference>
<dbReference type="eggNOG" id="arCOG01341">
    <property type="taxonomic scope" value="Archaea"/>
</dbReference>
<evidence type="ECO:0000313" key="4">
    <source>
        <dbReference type="EMBL" id="ABU82353.1"/>
    </source>
</evidence>
<dbReference type="InterPro" id="IPR009053">
    <property type="entry name" value="Prefoldin"/>
</dbReference>
<sequence length="153" mass="17132">MNVPQEKLEELQKLQREYEQLRALQASLAVEVERLNAFKKDAELAAGELEELKEEKEALVPMGPVFVKSKLQTKVLYPLGANVYLSTKPEEAVQRLKEDKKKIEEQLKLLEAELAKVTQALTSIEARVAEIYRELNVAGAPKEGTQGTGQRGS</sequence>
<keyword evidence="5" id="KW-1185">Reference proteome</keyword>
<feature type="coiled-coil region" evidence="3">
    <location>
        <begin position="4"/>
        <end position="59"/>
    </location>
</feature>
<organism evidence="4 5">
    <name type="scientific">Ignicoccus hospitalis (strain KIN4/I / DSM 18386 / JCM 14125)</name>
    <dbReference type="NCBI Taxonomy" id="453591"/>
    <lineage>
        <taxon>Archaea</taxon>
        <taxon>Thermoproteota</taxon>
        <taxon>Thermoprotei</taxon>
        <taxon>Desulfurococcales</taxon>
        <taxon>Desulfurococcaceae</taxon>
        <taxon>Ignicoccus</taxon>
    </lineage>
</organism>
<dbReference type="AlphaFoldDB" id="A8ABQ1"/>
<name>A8ABQ1_IGNH4</name>
<accession>A8ABQ1</accession>
<reference evidence="4 5" key="1">
    <citation type="journal article" date="2008" name="Genome Biol.">
        <title>A genomic analysis of the archaeal system Ignicoccus hospitalis-Nanoarchaeum equitans.</title>
        <authorList>
            <person name="Podar M."/>
            <person name="Anderson I."/>
            <person name="Makarova K.S."/>
            <person name="Elkins J.G."/>
            <person name="Ivanova N."/>
            <person name="Wall M.A."/>
            <person name="Lykidis A."/>
            <person name="Mavromatis K."/>
            <person name="Sun H."/>
            <person name="Hudson M.E."/>
            <person name="Chen W."/>
            <person name="Deciu C."/>
            <person name="Hutchison D."/>
            <person name="Eads J.R."/>
            <person name="Anderson A."/>
            <person name="Fernandes F."/>
            <person name="Szeto E."/>
            <person name="Lapidus A."/>
            <person name="Kyrpides N.C."/>
            <person name="Saier M.H.Jr."/>
            <person name="Richardson P.M."/>
            <person name="Rachel R."/>
            <person name="Huber H."/>
            <person name="Eisen J.A."/>
            <person name="Koonin E.V."/>
            <person name="Keller M."/>
            <person name="Stetter K.O."/>
        </authorList>
    </citation>
    <scope>NUCLEOTIDE SEQUENCE [LARGE SCALE GENOMIC DNA]</scope>
    <source>
        <strain evidence="5">KIN4/I / DSM 18386 / JCM 14125</strain>
    </source>
</reference>
<feature type="coiled-coil region" evidence="3">
    <location>
        <begin position="93"/>
        <end position="127"/>
    </location>
</feature>
<protein>
    <recommendedName>
        <fullName evidence="2">Prefoldin subunit alpha</fullName>
    </recommendedName>
</protein>
<dbReference type="SUPFAM" id="SSF46579">
    <property type="entry name" value="Prefoldin"/>
    <property type="match status" value="1"/>
</dbReference>
<evidence type="ECO:0000256" key="1">
    <source>
        <dbReference type="ARBA" id="ARBA00023186"/>
    </source>
</evidence>
<gene>
    <name evidence="4" type="ordered locus">Igni_1176</name>
</gene>
<proteinExistence type="predicted"/>
<dbReference type="InterPro" id="IPR004127">
    <property type="entry name" value="Prefoldin_subunit_alpha"/>
</dbReference>
<dbReference type="STRING" id="453591.Igni_1176"/>
<dbReference type="Proteomes" id="UP000000262">
    <property type="component" value="Chromosome"/>
</dbReference>
<dbReference type="KEGG" id="iho:Igni_1176"/>
<dbReference type="Gene3D" id="1.10.287.370">
    <property type="match status" value="1"/>
</dbReference>
<dbReference type="HOGENOM" id="CLU_1709105_0_0_2"/>
<evidence type="ECO:0000256" key="3">
    <source>
        <dbReference type="SAM" id="Coils"/>
    </source>
</evidence>